<comment type="caution">
    <text evidence="1">The sequence shown here is derived from an EMBL/GenBank/DDBJ whole genome shotgun (WGS) entry which is preliminary data.</text>
</comment>
<sequence length="337" mass="39043">MANDALFQHLMSHLFPYYYAKYHKIVGFECVETFVPKGALTKNLFDIIAKAMHLLEDFIICSWIESLKCNSGSVKDFEIYILHVMMFCIEKKTLIHDIYERFIHVCALVTVIGLHTLFTTGKKFYKLTPLILTVFFEKALKEDFRKRGGWKRLEKYMMQQDYLEYHELLCAAKIPWPEFDEKAIEFASRRSHVYSSFLPLEEEIENDFASELTVEVISFTEPSLRTELSSSTQHVRPPTPNFQEDLCSSVGKLRLEEEIGESSKAPGDDSFYIEELYYEINLESHIVKLKRLINGFNLNTEISGIGESSDNAINLITGLRHLQLKIEYSISLLDSVL</sequence>
<protein>
    <submittedName>
        <fullName evidence="1">Uncharacterized protein</fullName>
    </submittedName>
</protein>
<name>A0A8X6WS67_9ARAC</name>
<proteinExistence type="predicted"/>
<accession>A0A8X6WS67</accession>
<reference evidence="1" key="1">
    <citation type="submission" date="2020-08" db="EMBL/GenBank/DDBJ databases">
        <title>Multicomponent nature underlies the extraordinary mechanical properties of spider dragline silk.</title>
        <authorList>
            <person name="Kono N."/>
            <person name="Nakamura H."/>
            <person name="Mori M."/>
            <person name="Yoshida Y."/>
            <person name="Ohtoshi R."/>
            <person name="Malay A.D."/>
            <person name="Moran D.A.P."/>
            <person name="Tomita M."/>
            <person name="Numata K."/>
            <person name="Arakawa K."/>
        </authorList>
    </citation>
    <scope>NUCLEOTIDE SEQUENCE</scope>
</reference>
<evidence type="ECO:0000313" key="1">
    <source>
        <dbReference type="EMBL" id="GFY40363.1"/>
    </source>
</evidence>
<keyword evidence="2" id="KW-1185">Reference proteome</keyword>
<dbReference type="EMBL" id="BMAV01001872">
    <property type="protein sequence ID" value="GFY40363.1"/>
    <property type="molecule type" value="Genomic_DNA"/>
</dbReference>
<dbReference type="Proteomes" id="UP000886998">
    <property type="component" value="Unassembled WGS sequence"/>
</dbReference>
<evidence type="ECO:0000313" key="2">
    <source>
        <dbReference type="Proteomes" id="UP000886998"/>
    </source>
</evidence>
<dbReference type="AlphaFoldDB" id="A0A8X6WS67"/>
<gene>
    <name evidence="1" type="ORF">TNIN_137321</name>
</gene>
<dbReference type="OrthoDB" id="6421076at2759"/>
<organism evidence="1 2">
    <name type="scientific">Trichonephila inaurata madagascariensis</name>
    <dbReference type="NCBI Taxonomy" id="2747483"/>
    <lineage>
        <taxon>Eukaryota</taxon>
        <taxon>Metazoa</taxon>
        <taxon>Ecdysozoa</taxon>
        <taxon>Arthropoda</taxon>
        <taxon>Chelicerata</taxon>
        <taxon>Arachnida</taxon>
        <taxon>Araneae</taxon>
        <taxon>Araneomorphae</taxon>
        <taxon>Entelegynae</taxon>
        <taxon>Araneoidea</taxon>
        <taxon>Nephilidae</taxon>
        <taxon>Trichonephila</taxon>
        <taxon>Trichonephila inaurata</taxon>
    </lineage>
</organism>